<sequence>MRMSHEAKIDLASTGGARGGKLALDIAAQSCSPAAAAAARIIQTHQDRPGALLPMLHAIQDELGHIPEDSIALIAAALQRSRAEVYGVITFYPHFRLQPVQGRHLEICRAEACQARGAQILIDHAQRTLGCGLGQTSADGSITADPVYCLGLCAQGPAVMLDGQPHAHVTPARLDTLLAEDATLASEEVR</sequence>
<dbReference type="CDD" id="cd03081">
    <property type="entry name" value="TRX_Fd_NuoE_FDH_gamma"/>
    <property type="match status" value="1"/>
</dbReference>
<evidence type="ECO:0000256" key="2">
    <source>
        <dbReference type="ARBA" id="ARBA00023004"/>
    </source>
</evidence>
<evidence type="ECO:0000256" key="3">
    <source>
        <dbReference type="ARBA" id="ARBA00023014"/>
    </source>
</evidence>
<keyword evidence="5" id="KW-1185">Reference proteome</keyword>
<accession>A0A2V1K621</accession>
<name>A0A2V1K621_9BURK</name>
<dbReference type="InterPro" id="IPR036249">
    <property type="entry name" value="Thioredoxin-like_sf"/>
</dbReference>
<gene>
    <name evidence="4" type="ORF">DD235_01635</name>
</gene>
<dbReference type="AlphaFoldDB" id="A0A2V1K621"/>
<dbReference type="NCBIfam" id="NF004638">
    <property type="entry name" value="PRK05988.1"/>
    <property type="match status" value="1"/>
</dbReference>
<organism evidence="4 5">
    <name type="scientific">Corticimicrobacter populi</name>
    <dbReference type="NCBI Taxonomy" id="2175229"/>
    <lineage>
        <taxon>Bacteria</taxon>
        <taxon>Pseudomonadati</taxon>
        <taxon>Pseudomonadota</taxon>
        <taxon>Betaproteobacteria</taxon>
        <taxon>Burkholderiales</taxon>
        <taxon>Alcaligenaceae</taxon>
        <taxon>Corticimicrobacter</taxon>
    </lineage>
</organism>
<comment type="caution">
    <text evidence="4">The sequence shown here is derived from an EMBL/GenBank/DDBJ whole genome shotgun (WGS) entry which is preliminary data.</text>
</comment>
<evidence type="ECO:0000313" key="5">
    <source>
        <dbReference type="Proteomes" id="UP000245212"/>
    </source>
</evidence>
<dbReference type="InterPro" id="IPR041921">
    <property type="entry name" value="NuoE_N"/>
</dbReference>
<dbReference type="GO" id="GO:0051536">
    <property type="term" value="F:iron-sulfur cluster binding"/>
    <property type="evidence" value="ECO:0007669"/>
    <property type="project" value="UniProtKB-KW"/>
</dbReference>
<protein>
    <submittedName>
        <fullName evidence="4">Formate dehydrogenase subunit gamma</fullName>
    </submittedName>
</protein>
<dbReference type="Proteomes" id="UP000245212">
    <property type="component" value="Unassembled WGS sequence"/>
</dbReference>
<proteinExistence type="predicted"/>
<evidence type="ECO:0000313" key="4">
    <source>
        <dbReference type="EMBL" id="PWF24905.1"/>
    </source>
</evidence>
<dbReference type="PANTHER" id="PTHR43342">
    <property type="entry name" value="NADH-QUINONE OXIDOREDUCTASE, E SUBUNIT"/>
    <property type="match status" value="1"/>
</dbReference>
<dbReference type="EMBL" id="QETA01000001">
    <property type="protein sequence ID" value="PWF24905.1"/>
    <property type="molecule type" value="Genomic_DNA"/>
</dbReference>
<dbReference type="Gene3D" id="1.10.10.1590">
    <property type="entry name" value="NADH-quinone oxidoreductase subunit E"/>
    <property type="match status" value="1"/>
</dbReference>
<dbReference type="PANTHER" id="PTHR43342:SF1">
    <property type="entry name" value="BIFURCATING [FEFE] HYDROGENASE GAMMA SUBUNIT"/>
    <property type="match status" value="1"/>
</dbReference>
<dbReference type="Pfam" id="PF01257">
    <property type="entry name" value="2Fe-2S_thioredx"/>
    <property type="match status" value="1"/>
</dbReference>
<dbReference type="Gene3D" id="3.40.30.10">
    <property type="entry name" value="Glutaredoxin"/>
    <property type="match status" value="1"/>
</dbReference>
<dbReference type="InterPro" id="IPR028431">
    <property type="entry name" value="NADP_DH_HndA-like"/>
</dbReference>
<keyword evidence="1" id="KW-0479">Metal-binding</keyword>
<evidence type="ECO:0000256" key="1">
    <source>
        <dbReference type="ARBA" id="ARBA00022723"/>
    </source>
</evidence>
<keyword evidence="3" id="KW-0411">Iron-sulfur</keyword>
<dbReference type="SUPFAM" id="SSF52833">
    <property type="entry name" value="Thioredoxin-like"/>
    <property type="match status" value="1"/>
</dbReference>
<dbReference type="GO" id="GO:0046872">
    <property type="term" value="F:metal ion binding"/>
    <property type="evidence" value="ECO:0007669"/>
    <property type="project" value="UniProtKB-KW"/>
</dbReference>
<reference evidence="5" key="1">
    <citation type="submission" date="2018-05" db="EMBL/GenBank/DDBJ databases">
        <authorList>
            <person name="Li Y."/>
        </authorList>
    </citation>
    <scope>NUCLEOTIDE SEQUENCE [LARGE SCALE GENOMIC DNA]</scope>
    <source>
        <strain evidence="5">3d-2-2</strain>
    </source>
</reference>
<keyword evidence="2" id="KW-0408">Iron</keyword>